<evidence type="ECO:0000313" key="6">
    <source>
        <dbReference type="EMBL" id="EEY20991.1"/>
    </source>
</evidence>
<sequence length="398" mass="44241">MQAPRRLTCEISQLATTRQYFASTVRPSSRRCQYLHTSPSPRAPPKSSSPSSRPRTSWWRTSRRARPATVTLIASAGLLSAFAGFSEPTSTTKDEAPPPPESNDSRDPKQPRFRLSEVKEHGPDSERPWVTHEDKVYDITDWIGAHPGGDVILRAAGGSIDPYWNIFTVHKAPYVREILAQYMIGLIDVADLVDGQPPAELIEDPFRDDPTRDQRLTHPDWTTAPAIQEMPITSAITAVKLGPWTTVPPMKAPGGRLLTPPPEARGREAAVTGYAYSGGGRRIVRVDVSLDNGRTWDQARLLADTVKPGPDRASQDHGHKSWAWQRWRYDGVVPFGDGPEGGKVCSTLLVKATDEAYNAQPDGYEAIWNFRGNLTNAWHRYRVCSECQAEKAVNEDNR</sequence>
<dbReference type="eggNOG" id="KOG0535">
    <property type="taxonomic scope" value="Eukaryota"/>
</dbReference>
<feature type="compositionally biased region" description="Low complexity" evidence="4">
    <location>
        <begin position="37"/>
        <end position="60"/>
    </location>
</feature>
<name>C9SQ66_VERA1</name>
<feature type="compositionally biased region" description="Polar residues" evidence="4">
    <location>
        <begin position="22"/>
        <end position="31"/>
    </location>
</feature>
<dbReference type="GO" id="GO:0020037">
    <property type="term" value="F:heme binding"/>
    <property type="evidence" value="ECO:0007669"/>
    <property type="project" value="TreeGrafter"/>
</dbReference>
<keyword evidence="7" id="KW-1185">Reference proteome</keyword>
<dbReference type="FunFam" id="3.10.120.10:FF:000007">
    <property type="entry name" value="Sulfite oxidase, mitochondrial"/>
    <property type="match status" value="1"/>
</dbReference>
<dbReference type="SUPFAM" id="SSF55856">
    <property type="entry name" value="Cytochrome b5-like heme/steroid binding domain"/>
    <property type="match status" value="1"/>
</dbReference>
<dbReference type="Pfam" id="PF03404">
    <property type="entry name" value="Mo-co_dimer"/>
    <property type="match status" value="1"/>
</dbReference>
<keyword evidence="2" id="KW-0479">Metal-binding</keyword>
<dbReference type="Proteomes" id="UP000008698">
    <property type="component" value="Unassembled WGS sequence"/>
</dbReference>
<dbReference type="OrthoDB" id="10051395at2759"/>
<evidence type="ECO:0000256" key="1">
    <source>
        <dbReference type="ARBA" id="ARBA00022617"/>
    </source>
</evidence>
<gene>
    <name evidence="6" type="ORF">VDBG_07101</name>
</gene>
<dbReference type="SUPFAM" id="SSF81296">
    <property type="entry name" value="E set domains"/>
    <property type="match status" value="1"/>
</dbReference>
<dbReference type="PANTHER" id="PTHR19372">
    <property type="entry name" value="SULFITE REDUCTASE"/>
    <property type="match status" value="1"/>
</dbReference>
<dbReference type="GO" id="GO:0030151">
    <property type="term" value="F:molybdenum ion binding"/>
    <property type="evidence" value="ECO:0007669"/>
    <property type="project" value="InterPro"/>
</dbReference>
<dbReference type="Gene3D" id="3.10.120.10">
    <property type="entry name" value="Cytochrome b5-like heme/steroid binding domain"/>
    <property type="match status" value="1"/>
</dbReference>
<evidence type="ECO:0000259" key="5">
    <source>
        <dbReference type="PROSITE" id="PS50255"/>
    </source>
</evidence>
<dbReference type="HOGENOM" id="CLU_692985_0_0_1"/>
<dbReference type="RefSeq" id="XP_003002530.1">
    <property type="nucleotide sequence ID" value="XM_003002484.1"/>
</dbReference>
<dbReference type="InterPro" id="IPR014756">
    <property type="entry name" value="Ig_E-set"/>
</dbReference>
<proteinExistence type="predicted"/>
<dbReference type="InterPro" id="IPR036400">
    <property type="entry name" value="Cyt_B5-like_heme/steroid_sf"/>
</dbReference>
<dbReference type="GO" id="GO:0006790">
    <property type="term" value="P:sulfur compound metabolic process"/>
    <property type="evidence" value="ECO:0007669"/>
    <property type="project" value="TreeGrafter"/>
</dbReference>
<feature type="domain" description="Cytochrome b5 heme-binding" evidence="5">
    <location>
        <begin position="110"/>
        <end position="188"/>
    </location>
</feature>
<evidence type="ECO:0000313" key="7">
    <source>
        <dbReference type="Proteomes" id="UP000008698"/>
    </source>
</evidence>
<feature type="region of interest" description="Disordered" evidence="4">
    <location>
        <begin position="86"/>
        <end position="111"/>
    </location>
</feature>
<keyword evidence="3" id="KW-0408">Iron</keyword>
<dbReference type="AlphaFoldDB" id="C9SQ66"/>
<dbReference type="GeneID" id="9527526"/>
<evidence type="ECO:0000256" key="2">
    <source>
        <dbReference type="ARBA" id="ARBA00022723"/>
    </source>
</evidence>
<dbReference type="Pfam" id="PF00173">
    <property type="entry name" value="Cyt-b5"/>
    <property type="match status" value="1"/>
</dbReference>
<dbReference type="Gene3D" id="2.60.40.650">
    <property type="match status" value="1"/>
</dbReference>
<evidence type="ECO:0000256" key="4">
    <source>
        <dbReference type="SAM" id="MobiDB-lite"/>
    </source>
</evidence>
<reference evidence="7" key="1">
    <citation type="journal article" date="2011" name="PLoS Pathog.">
        <title>Comparative genomics yields insights into niche adaptation of plant vascular wilt pathogens.</title>
        <authorList>
            <person name="Klosterman S.J."/>
            <person name="Subbarao K.V."/>
            <person name="Kang S."/>
            <person name="Veronese P."/>
            <person name="Gold S.E."/>
            <person name="Thomma B.P.H.J."/>
            <person name="Chen Z."/>
            <person name="Henrissat B."/>
            <person name="Lee Y.-H."/>
            <person name="Park J."/>
            <person name="Garcia-Pedrajas M.D."/>
            <person name="Barbara D.J."/>
            <person name="Anchieta A."/>
            <person name="de Jonge R."/>
            <person name="Santhanam P."/>
            <person name="Maruthachalam K."/>
            <person name="Atallah Z."/>
            <person name="Amyotte S.G."/>
            <person name="Paz Z."/>
            <person name="Inderbitzin P."/>
            <person name="Hayes R.J."/>
            <person name="Heiman D.I."/>
            <person name="Young S."/>
            <person name="Zeng Q."/>
            <person name="Engels R."/>
            <person name="Galagan J."/>
            <person name="Cuomo C.A."/>
            <person name="Dobinson K.F."/>
            <person name="Ma L.-J."/>
        </authorList>
    </citation>
    <scope>NUCLEOTIDE SEQUENCE [LARGE SCALE GENOMIC DNA]</scope>
    <source>
        <strain evidence="7">VaMs.102 / ATCC MYA-4576 / FGSC 10136</strain>
    </source>
</reference>
<dbReference type="eggNOG" id="KOG4576">
    <property type="taxonomic scope" value="Eukaryota"/>
</dbReference>
<dbReference type="PANTHER" id="PTHR19372:SF7">
    <property type="entry name" value="SULFITE OXIDASE, MITOCHONDRIAL"/>
    <property type="match status" value="1"/>
</dbReference>
<dbReference type="GO" id="GO:0008482">
    <property type="term" value="F:sulfite oxidase activity"/>
    <property type="evidence" value="ECO:0007669"/>
    <property type="project" value="TreeGrafter"/>
</dbReference>
<evidence type="ECO:0000256" key="3">
    <source>
        <dbReference type="ARBA" id="ARBA00023004"/>
    </source>
</evidence>
<feature type="region of interest" description="Disordered" evidence="4">
    <location>
        <begin position="22"/>
        <end position="63"/>
    </location>
</feature>
<dbReference type="InterPro" id="IPR005066">
    <property type="entry name" value="MoCF_OxRdtse_dimer"/>
</dbReference>
<accession>C9SQ66</accession>
<dbReference type="EMBL" id="DS985222">
    <property type="protein sequence ID" value="EEY20991.1"/>
    <property type="molecule type" value="Genomic_DNA"/>
</dbReference>
<dbReference type="STRING" id="526221.C9SQ66"/>
<dbReference type="GO" id="GO:0005739">
    <property type="term" value="C:mitochondrion"/>
    <property type="evidence" value="ECO:0007669"/>
    <property type="project" value="TreeGrafter"/>
</dbReference>
<dbReference type="SMART" id="SM01117">
    <property type="entry name" value="Cyt-b5"/>
    <property type="match status" value="1"/>
</dbReference>
<protein>
    <submittedName>
        <fullName evidence="6">Sulfite oxidase</fullName>
    </submittedName>
</protein>
<organism evidence="7">
    <name type="scientific">Verticillium alfalfae (strain VaMs.102 / ATCC MYA-4576 / FGSC 10136)</name>
    <name type="common">Verticillium wilt of alfalfa</name>
    <name type="synonym">Verticillium albo-atrum</name>
    <dbReference type="NCBI Taxonomy" id="526221"/>
    <lineage>
        <taxon>Eukaryota</taxon>
        <taxon>Fungi</taxon>
        <taxon>Dikarya</taxon>
        <taxon>Ascomycota</taxon>
        <taxon>Pezizomycotina</taxon>
        <taxon>Sordariomycetes</taxon>
        <taxon>Hypocreomycetidae</taxon>
        <taxon>Glomerellales</taxon>
        <taxon>Plectosphaerellaceae</taxon>
        <taxon>Verticillium</taxon>
    </lineage>
</organism>
<dbReference type="PROSITE" id="PS50255">
    <property type="entry name" value="CYTOCHROME_B5_2"/>
    <property type="match status" value="1"/>
</dbReference>
<dbReference type="InterPro" id="IPR001199">
    <property type="entry name" value="Cyt_B5-like_heme/steroid-bd"/>
</dbReference>
<dbReference type="KEGG" id="val:VDBG_07101"/>
<keyword evidence="1" id="KW-0349">Heme</keyword>
<dbReference type="GO" id="GO:0043546">
    <property type="term" value="F:molybdopterin cofactor binding"/>
    <property type="evidence" value="ECO:0007669"/>
    <property type="project" value="TreeGrafter"/>
</dbReference>